<organism evidence="3 4">
    <name type="scientific">Amanita thiersii Skay4041</name>
    <dbReference type="NCBI Taxonomy" id="703135"/>
    <lineage>
        <taxon>Eukaryota</taxon>
        <taxon>Fungi</taxon>
        <taxon>Dikarya</taxon>
        <taxon>Basidiomycota</taxon>
        <taxon>Agaricomycotina</taxon>
        <taxon>Agaricomycetes</taxon>
        <taxon>Agaricomycetidae</taxon>
        <taxon>Agaricales</taxon>
        <taxon>Pluteineae</taxon>
        <taxon>Amanitaceae</taxon>
        <taxon>Amanita</taxon>
    </lineage>
</organism>
<reference evidence="3 4" key="1">
    <citation type="submission" date="2014-02" db="EMBL/GenBank/DDBJ databases">
        <title>Transposable element dynamics among asymbiotic and ectomycorrhizal Amanita fungi.</title>
        <authorList>
            <consortium name="DOE Joint Genome Institute"/>
            <person name="Hess J."/>
            <person name="Skrede I."/>
            <person name="Wolfe B."/>
            <person name="LaButti K."/>
            <person name="Ohm R.A."/>
            <person name="Grigoriev I.V."/>
            <person name="Pringle A."/>
        </authorList>
    </citation>
    <scope>NUCLEOTIDE SEQUENCE [LARGE SCALE GENOMIC DNA]</scope>
    <source>
        <strain evidence="3 4">SKay4041</strain>
    </source>
</reference>
<keyword evidence="1" id="KW-1133">Transmembrane helix</keyword>
<feature type="transmembrane region" description="Helical" evidence="1">
    <location>
        <begin position="59"/>
        <end position="80"/>
    </location>
</feature>
<feature type="transmembrane region" description="Helical" evidence="1">
    <location>
        <begin position="92"/>
        <end position="113"/>
    </location>
</feature>
<keyword evidence="4" id="KW-1185">Reference proteome</keyword>
<evidence type="ECO:0000259" key="2">
    <source>
        <dbReference type="Pfam" id="PF20151"/>
    </source>
</evidence>
<proteinExistence type="predicted"/>
<gene>
    <name evidence="3" type="ORF">AMATHDRAFT_44254</name>
</gene>
<keyword evidence="1" id="KW-0812">Transmembrane</keyword>
<name>A0A2A9NBA3_9AGAR</name>
<sequence length="355" mass="39676">MDTPIPPEVQKALETGFAHLVANKYYVLASTVMLVYDHILTLEQERIYIWNQKKSIPSYLFLIFRYVTPIVSLINLIALHDPNWTGSTCSNWIWLPVAVGPIISAATGGFNDRDEAYPVILIMRVHAIYARNKFVLWITIPVYLAQLAVMGWSIPSGVPAQLPPGFVGCVPTEKPGTGRRLTALYVAALVFDATIFILTFGRAAYMRIMMTETVTLFKLIVRDGTLYFMVIFIVNLVNVFLLSLAPPDLSAINAPFASMITAVLVARLVLNLREAGKRVQVIHSSPGGQHYSVCPWVPNSRTRGPRLLRDRRKSFSRPTTSFYDTMGFDEFDVPLTDLDEATTDSATLVSRQTDD</sequence>
<feature type="domain" description="DUF6533" evidence="2">
    <location>
        <begin position="25"/>
        <end position="70"/>
    </location>
</feature>
<evidence type="ECO:0000313" key="3">
    <source>
        <dbReference type="EMBL" id="PFH45020.1"/>
    </source>
</evidence>
<dbReference type="AlphaFoldDB" id="A0A2A9NBA3"/>
<accession>A0A2A9NBA3</accession>
<dbReference type="OrthoDB" id="3242376at2759"/>
<evidence type="ECO:0000256" key="1">
    <source>
        <dbReference type="SAM" id="Phobius"/>
    </source>
</evidence>
<feature type="transmembrane region" description="Helical" evidence="1">
    <location>
        <begin position="20"/>
        <end position="39"/>
    </location>
</feature>
<feature type="transmembrane region" description="Helical" evidence="1">
    <location>
        <begin position="183"/>
        <end position="205"/>
    </location>
</feature>
<feature type="transmembrane region" description="Helical" evidence="1">
    <location>
        <begin position="134"/>
        <end position="154"/>
    </location>
</feature>
<dbReference type="Proteomes" id="UP000242287">
    <property type="component" value="Unassembled WGS sequence"/>
</dbReference>
<evidence type="ECO:0000313" key="4">
    <source>
        <dbReference type="Proteomes" id="UP000242287"/>
    </source>
</evidence>
<dbReference type="STRING" id="703135.A0A2A9NBA3"/>
<dbReference type="EMBL" id="KZ302614">
    <property type="protein sequence ID" value="PFH45020.1"/>
    <property type="molecule type" value="Genomic_DNA"/>
</dbReference>
<keyword evidence="1" id="KW-0472">Membrane</keyword>
<dbReference type="Pfam" id="PF20151">
    <property type="entry name" value="DUF6533"/>
    <property type="match status" value="1"/>
</dbReference>
<dbReference type="InterPro" id="IPR045340">
    <property type="entry name" value="DUF6533"/>
</dbReference>
<feature type="transmembrane region" description="Helical" evidence="1">
    <location>
        <begin position="226"/>
        <end position="245"/>
    </location>
</feature>
<feature type="transmembrane region" description="Helical" evidence="1">
    <location>
        <begin position="251"/>
        <end position="270"/>
    </location>
</feature>
<protein>
    <recommendedName>
        <fullName evidence="2">DUF6533 domain-containing protein</fullName>
    </recommendedName>
</protein>